<dbReference type="Pfam" id="PF00098">
    <property type="entry name" value="zf-CCHC"/>
    <property type="match status" value="1"/>
</dbReference>
<protein>
    <recommendedName>
        <fullName evidence="4">CCHC-type domain-containing protein</fullName>
    </recommendedName>
</protein>
<keyword evidence="2" id="KW-0862">Zinc</keyword>
<accession>A0A9P3PH38</accession>
<evidence type="ECO:0000313" key="5">
    <source>
        <dbReference type="EMBL" id="GLB35282.1"/>
    </source>
</evidence>
<feature type="region of interest" description="Disordered" evidence="3">
    <location>
        <begin position="231"/>
        <end position="294"/>
    </location>
</feature>
<dbReference type="GO" id="GO:0003676">
    <property type="term" value="F:nucleic acid binding"/>
    <property type="evidence" value="ECO:0007669"/>
    <property type="project" value="InterPro"/>
</dbReference>
<organism evidence="5 6">
    <name type="scientific">Lyophyllum shimeji</name>
    <name type="common">Hon-shimeji</name>
    <name type="synonym">Tricholoma shimeji</name>
    <dbReference type="NCBI Taxonomy" id="47721"/>
    <lineage>
        <taxon>Eukaryota</taxon>
        <taxon>Fungi</taxon>
        <taxon>Dikarya</taxon>
        <taxon>Basidiomycota</taxon>
        <taxon>Agaricomycotina</taxon>
        <taxon>Agaricomycetes</taxon>
        <taxon>Agaricomycetidae</taxon>
        <taxon>Agaricales</taxon>
        <taxon>Tricholomatineae</taxon>
        <taxon>Lyophyllaceae</taxon>
        <taxon>Lyophyllum</taxon>
    </lineage>
</organism>
<feature type="compositionally biased region" description="Low complexity" evidence="3">
    <location>
        <begin position="254"/>
        <end position="274"/>
    </location>
</feature>
<keyword evidence="2" id="KW-0863">Zinc-finger</keyword>
<evidence type="ECO:0000259" key="4">
    <source>
        <dbReference type="PROSITE" id="PS50158"/>
    </source>
</evidence>
<dbReference type="EMBL" id="BRPK01000002">
    <property type="protein sequence ID" value="GLB35282.1"/>
    <property type="molecule type" value="Genomic_DNA"/>
</dbReference>
<dbReference type="PANTHER" id="PTHR15503">
    <property type="entry name" value="LDOC1 RELATED"/>
    <property type="match status" value="1"/>
</dbReference>
<keyword evidence="6" id="KW-1185">Reference proteome</keyword>
<dbReference type="Gene3D" id="4.10.60.10">
    <property type="entry name" value="Zinc finger, CCHC-type"/>
    <property type="match status" value="1"/>
</dbReference>
<name>A0A9P3PH38_LYOSH</name>
<dbReference type="PROSITE" id="PS50158">
    <property type="entry name" value="ZF_CCHC"/>
    <property type="match status" value="1"/>
</dbReference>
<dbReference type="AlphaFoldDB" id="A0A9P3PH38"/>
<dbReference type="PANTHER" id="PTHR15503:SF22">
    <property type="entry name" value="TRANSPOSON TY3-I GAG POLYPROTEIN"/>
    <property type="match status" value="1"/>
</dbReference>
<reference evidence="5" key="1">
    <citation type="submission" date="2022-07" db="EMBL/GenBank/DDBJ databases">
        <title>The genome of Lyophyllum shimeji provides insight into the initial evolution of ectomycorrhizal fungal genome.</title>
        <authorList>
            <person name="Kobayashi Y."/>
            <person name="Shibata T."/>
            <person name="Hirakawa H."/>
            <person name="Shigenobu S."/>
            <person name="Nishiyama T."/>
            <person name="Yamada A."/>
            <person name="Hasebe M."/>
            <person name="Kawaguchi M."/>
        </authorList>
    </citation>
    <scope>NUCLEOTIDE SEQUENCE</scope>
    <source>
        <strain evidence="5">AT787</strain>
    </source>
</reference>
<feature type="domain" description="CCHC-type" evidence="4">
    <location>
        <begin position="301"/>
        <end position="316"/>
    </location>
</feature>
<feature type="compositionally biased region" description="Polar residues" evidence="3">
    <location>
        <begin position="236"/>
        <end position="249"/>
    </location>
</feature>
<dbReference type="GO" id="GO:0008270">
    <property type="term" value="F:zinc ion binding"/>
    <property type="evidence" value="ECO:0007669"/>
    <property type="project" value="UniProtKB-KW"/>
</dbReference>
<evidence type="ECO:0000313" key="6">
    <source>
        <dbReference type="Proteomes" id="UP001063166"/>
    </source>
</evidence>
<keyword evidence="1" id="KW-0507">mRNA processing</keyword>
<dbReference type="SUPFAM" id="SSF57756">
    <property type="entry name" value="Retrovirus zinc finger-like domains"/>
    <property type="match status" value="1"/>
</dbReference>
<dbReference type="OrthoDB" id="3033280at2759"/>
<gene>
    <name evidence="5" type="ORF">LshimejAT787_0208470</name>
</gene>
<dbReference type="InterPro" id="IPR036875">
    <property type="entry name" value="Znf_CCHC_sf"/>
</dbReference>
<evidence type="ECO:0000256" key="1">
    <source>
        <dbReference type="ARBA" id="ARBA00022664"/>
    </source>
</evidence>
<dbReference type="InterPro" id="IPR001878">
    <property type="entry name" value="Znf_CCHC"/>
</dbReference>
<evidence type="ECO:0000256" key="3">
    <source>
        <dbReference type="SAM" id="MobiDB-lite"/>
    </source>
</evidence>
<comment type="caution">
    <text evidence="5">The sequence shown here is derived from an EMBL/GenBank/DDBJ whole genome shotgun (WGS) entry which is preliminary data.</text>
</comment>
<dbReference type="InterPro" id="IPR005162">
    <property type="entry name" value="Retrotrans_gag_dom"/>
</dbReference>
<dbReference type="Proteomes" id="UP001063166">
    <property type="component" value="Unassembled WGS sequence"/>
</dbReference>
<dbReference type="SMART" id="SM00343">
    <property type="entry name" value="ZnF_C2HC"/>
    <property type="match status" value="1"/>
</dbReference>
<evidence type="ECO:0000256" key="2">
    <source>
        <dbReference type="PROSITE-ProRule" id="PRU00047"/>
    </source>
</evidence>
<dbReference type="InterPro" id="IPR032567">
    <property type="entry name" value="RTL1-rel"/>
</dbReference>
<dbReference type="Pfam" id="PF03732">
    <property type="entry name" value="Retrotrans_gag"/>
    <property type="match status" value="1"/>
</dbReference>
<dbReference type="GO" id="GO:0006397">
    <property type="term" value="P:mRNA processing"/>
    <property type="evidence" value="ECO:0007669"/>
    <property type="project" value="UniProtKB-KW"/>
</dbReference>
<proteinExistence type="predicted"/>
<sequence>MDPTTVLQNGITSILDAIHALIPAWHTTAQNLDSTAQAVAQLAAAANSNVEVSVAQTIIPLPEEYKGAKDKAAYFIRSCNQYFTRVGISKDEVKIATALALMKGDDASKWAENQLELIQDGHEDAYTNWKAFCTAFKDHFGDRTPEITAAAKIKRLFMGTDSAERYNTLFNNLKNDTKWNEAALIDRYKAGLDARLLMTLYHCDPMPITLKQWQDKADLLDKQERELRMRIGQGGSASRNAKSSTTSNFAPRVSTFGTTPTSTAPFTNNAAPTTSPKPTPPSTRDSNAMEVDATARRPRPKCFKCGQLGHIARNCPTNIVRVVDVNEMTEEEKRSLATELREQGF</sequence>
<keyword evidence="2" id="KW-0479">Metal-binding</keyword>